<dbReference type="Gene3D" id="2.60.120.10">
    <property type="entry name" value="Jelly Rolls"/>
    <property type="match status" value="1"/>
</dbReference>
<organism evidence="5 6">
    <name type="scientific">Salegentibacter holothuriorum</name>
    <dbReference type="NCBI Taxonomy" id="241145"/>
    <lineage>
        <taxon>Bacteria</taxon>
        <taxon>Pseudomonadati</taxon>
        <taxon>Bacteroidota</taxon>
        <taxon>Flavobacteriia</taxon>
        <taxon>Flavobacteriales</taxon>
        <taxon>Flavobacteriaceae</taxon>
        <taxon>Salegentibacter</taxon>
    </lineage>
</organism>
<keyword evidence="2 5" id="KW-0238">DNA-binding</keyword>
<dbReference type="InterPro" id="IPR003313">
    <property type="entry name" value="AraC-bd"/>
</dbReference>
<keyword evidence="6" id="KW-1185">Reference proteome</keyword>
<evidence type="ECO:0000313" key="6">
    <source>
        <dbReference type="Proteomes" id="UP000190230"/>
    </source>
</evidence>
<dbReference type="RefSeq" id="WP_079718830.1">
    <property type="nucleotide sequence ID" value="NZ_FUYY01000001.1"/>
</dbReference>
<dbReference type="OrthoDB" id="1096411at2"/>
<evidence type="ECO:0000256" key="2">
    <source>
        <dbReference type="ARBA" id="ARBA00023125"/>
    </source>
</evidence>
<dbReference type="GO" id="GO:0043565">
    <property type="term" value="F:sequence-specific DNA binding"/>
    <property type="evidence" value="ECO:0007669"/>
    <property type="project" value="InterPro"/>
</dbReference>
<dbReference type="InterPro" id="IPR037923">
    <property type="entry name" value="HTH-like"/>
</dbReference>
<evidence type="ECO:0000259" key="4">
    <source>
        <dbReference type="PROSITE" id="PS01124"/>
    </source>
</evidence>
<dbReference type="GO" id="GO:0003700">
    <property type="term" value="F:DNA-binding transcription factor activity"/>
    <property type="evidence" value="ECO:0007669"/>
    <property type="project" value="InterPro"/>
</dbReference>
<dbReference type="STRING" id="241145.SAMN05660776_0190"/>
<dbReference type="PANTHER" id="PTHR43280">
    <property type="entry name" value="ARAC-FAMILY TRANSCRIPTIONAL REGULATOR"/>
    <property type="match status" value="1"/>
</dbReference>
<dbReference type="PANTHER" id="PTHR43280:SF32">
    <property type="entry name" value="TRANSCRIPTIONAL REGULATORY PROTEIN"/>
    <property type="match status" value="1"/>
</dbReference>
<evidence type="ECO:0000256" key="3">
    <source>
        <dbReference type="ARBA" id="ARBA00023163"/>
    </source>
</evidence>
<evidence type="ECO:0000313" key="5">
    <source>
        <dbReference type="EMBL" id="SKB30019.1"/>
    </source>
</evidence>
<accession>A0A1T5A594</accession>
<dbReference type="EMBL" id="FUYY01000001">
    <property type="protein sequence ID" value="SKB30019.1"/>
    <property type="molecule type" value="Genomic_DNA"/>
</dbReference>
<protein>
    <submittedName>
        <fullName evidence="5">AraC-type DNA-binding protein</fullName>
    </submittedName>
</protein>
<proteinExistence type="predicted"/>
<dbReference type="PROSITE" id="PS01124">
    <property type="entry name" value="HTH_ARAC_FAMILY_2"/>
    <property type="match status" value="1"/>
</dbReference>
<dbReference type="InterPro" id="IPR018060">
    <property type="entry name" value="HTH_AraC"/>
</dbReference>
<dbReference type="AlphaFoldDB" id="A0A1T5A594"/>
<dbReference type="Proteomes" id="UP000190230">
    <property type="component" value="Unassembled WGS sequence"/>
</dbReference>
<dbReference type="SUPFAM" id="SSF46689">
    <property type="entry name" value="Homeodomain-like"/>
    <property type="match status" value="1"/>
</dbReference>
<name>A0A1T5A594_9FLAO</name>
<dbReference type="Pfam" id="PF12833">
    <property type="entry name" value="HTH_18"/>
    <property type="match status" value="1"/>
</dbReference>
<dbReference type="InterPro" id="IPR009057">
    <property type="entry name" value="Homeodomain-like_sf"/>
</dbReference>
<dbReference type="SUPFAM" id="SSF51215">
    <property type="entry name" value="Regulatory protein AraC"/>
    <property type="match status" value="1"/>
</dbReference>
<dbReference type="Gene3D" id="1.10.10.60">
    <property type="entry name" value="Homeodomain-like"/>
    <property type="match status" value="1"/>
</dbReference>
<keyword evidence="1" id="KW-0805">Transcription regulation</keyword>
<dbReference type="SMART" id="SM00342">
    <property type="entry name" value="HTH_ARAC"/>
    <property type="match status" value="1"/>
</dbReference>
<dbReference type="InterPro" id="IPR014710">
    <property type="entry name" value="RmlC-like_jellyroll"/>
</dbReference>
<keyword evidence="3" id="KW-0804">Transcription</keyword>
<gene>
    <name evidence="5" type="ORF">SAMN05660776_0190</name>
</gene>
<sequence length="292" mass="34875">MNIPVLKIDQFQEEIPLNDFYANTFSNHIKLNKTLISRPHKHNFYLCVLFTEGSGIHEIDFNSYTINPGKVFFLRPGQTHFWKFDSKPEGFIFFHTQEFYELKFIEHKLNEFPYYYSFQNPPVLKLSTKKSSILKKKFQEIYSEYLKKRAFRELKIVSLVNTVYIDLLRRYTANIQQENRYSSNYLSILEKADILINEKFHEEKLPNFYARQLNITTKHLNRVIKETLNKTTSELISERVILEAKRLIVHSDENLANIASRLEFSDYSYFSKIFKSKTGLSPINFRKKYLNK</sequence>
<reference evidence="6" key="1">
    <citation type="submission" date="2017-02" db="EMBL/GenBank/DDBJ databases">
        <authorList>
            <person name="Varghese N."/>
            <person name="Submissions S."/>
        </authorList>
    </citation>
    <scope>NUCLEOTIDE SEQUENCE [LARGE SCALE GENOMIC DNA]</scope>
    <source>
        <strain evidence="6">DSM 23405</strain>
    </source>
</reference>
<evidence type="ECO:0000256" key="1">
    <source>
        <dbReference type="ARBA" id="ARBA00023015"/>
    </source>
</evidence>
<dbReference type="Pfam" id="PF02311">
    <property type="entry name" value="AraC_binding"/>
    <property type="match status" value="1"/>
</dbReference>
<feature type="domain" description="HTH araC/xylS-type" evidence="4">
    <location>
        <begin position="190"/>
        <end position="288"/>
    </location>
</feature>